<name>A0A2K8UAQ8_9GAMM</name>
<accession>A0A2K8UAQ8</accession>
<reference evidence="2 3" key="1">
    <citation type="submission" date="2017-03" db="EMBL/GenBank/DDBJ databases">
        <title>Complete genome sequence of Candidatus 'Thiodictyon syntrophicum' sp. nov. strain Cad16T, a photolithoautotroph purple sulfur bacterium isolated from an alpine meromictic lake.</title>
        <authorList>
            <person name="Luedin S.M."/>
            <person name="Pothier J.F."/>
            <person name="Danza F."/>
            <person name="Storelli N."/>
            <person name="Wittwer M."/>
            <person name="Tonolla M."/>
        </authorList>
    </citation>
    <scope>NUCLEOTIDE SEQUENCE [LARGE SCALE GENOMIC DNA]</scope>
    <source>
        <strain evidence="2 3">Cad16T</strain>
    </source>
</reference>
<feature type="coiled-coil region" evidence="1">
    <location>
        <begin position="10"/>
        <end position="44"/>
    </location>
</feature>
<protein>
    <submittedName>
        <fullName evidence="2">Uncharacterized protein</fullName>
    </submittedName>
</protein>
<keyword evidence="3" id="KW-1185">Reference proteome</keyword>
<keyword evidence="1" id="KW-0175">Coiled coil</keyword>
<evidence type="ECO:0000313" key="3">
    <source>
        <dbReference type="Proteomes" id="UP000232638"/>
    </source>
</evidence>
<gene>
    <name evidence="2" type="ORF">THSYN_18090</name>
</gene>
<evidence type="ECO:0000256" key="1">
    <source>
        <dbReference type="SAM" id="Coils"/>
    </source>
</evidence>
<dbReference type="AlphaFoldDB" id="A0A2K8UAQ8"/>
<organism evidence="2 3">
    <name type="scientific">Candidatus Thiodictyon syntrophicum</name>
    <dbReference type="NCBI Taxonomy" id="1166950"/>
    <lineage>
        <taxon>Bacteria</taxon>
        <taxon>Pseudomonadati</taxon>
        <taxon>Pseudomonadota</taxon>
        <taxon>Gammaproteobacteria</taxon>
        <taxon>Chromatiales</taxon>
        <taxon>Chromatiaceae</taxon>
        <taxon>Thiodictyon</taxon>
    </lineage>
</organism>
<sequence length="135" mass="15600">MQDQERFERLGSNRRQATELRQQIEELARRLERLDQDTARLLAGFVVPAYRDWQPRPGATAFYVDALEGIYFQVVVVEVRGTYVRTRAVSPNHSAYYSVMLDHPADQYERSGCIVPPALFDLLCDRLPLRVAPFV</sequence>
<evidence type="ECO:0000313" key="2">
    <source>
        <dbReference type="EMBL" id="AUB82662.1"/>
    </source>
</evidence>
<dbReference type="KEGG" id="tsy:THSYN_18090"/>
<dbReference type="EMBL" id="CP020370">
    <property type="protein sequence ID" value="AUB82662.1"/>
    <property type="molecule type" value="Genomic_DNA"/>
</dbReference>
<dbReference type="Proteomes" id="UP000232638">
    <property type="component" value="Chromosome"/>
</dbReference>
<proteinExistence type="predicted"/>